<evidence type="ECO:0000256" key="7">
    <source>
        <dbReference type="ARBA" id="ARBA00023015"/>
    </source>
</evidence>
<dbReference type="GO" id="GO:0003700">
    <property type="term" value="F:DNA-binding transcription factor activity"/>
    <property type="evidence" value="ECO:0007669"/>
    <property type="project" value="InterPro"/>
</dbReference>
<dbReference type="InterPro" id="IPR013800">
    <property type="entry name" value="STAT_TF_alpha"/>
</dbReference>
<evidence type="ECO:0000256" key="4">
    <source>
        <dbReference type="ARBA" id="ARBA00022490"/>
    </source>
</evidence>
<dbReference type="WBParaSite" id="PSAMB.scaffold741size42268.g8358.t1">
    <property type="protein sequence ID" value="PSAMB.scaffold741size42268.g8358.t1"/>
    <property type="gene ID" value="PSAMB.scaffold741size42268.g8358"/>
</dbReference>
<keyword evidence="8" id="KW-0238">DNA-binding</keyword>
<dbReference type="GO" id="GO:0003677">
    <property type="term" value="F:DNA binding"/>
    <property type="evidence" value="ECO:0007669"/>
    <property type="project" value="UniProtKB-KW"/>
</dbReference>
<dbReference type="InterPro" id="IPR012345">
    <property type="entry name" value="STAT_TF_DNA-bd_N"/>
</dbReference>
<dbReference type="AlphaFoldDB" id="A0A914XCQ3"/>
<comment type="similarity">
    <text evidence="3">Belongs to the transcription factor STAT family.</text>
</comment>
<evidence type="ECO:0000256" key="2">
    <source>
        <dbReference type="ARBA" id="ARBA00004496"/>
    </source>
</evidence>
<accession>A0A914XCQ3</accession>
<evidence type="ECO:0000313" key="15">
    <source>
        <dbReference type="WBParaSite" id="PSAMB.scaffold741size42268.g8358.t1"/>
    </source>
</evidence>
<dbReference type="GO" id="GO:0005737">
    <property type="term" value="C:cytoplasm"/>
    <property type="evidence" value="ECO:0007669"/>
    <property type="project" value="UniProtKB-SubCell"/>
</dbReference>
<dbReference type="SUPFAM" id="SSF47655">
    <property type="entry name" value="STAT"/>
    <property type="match status" value="1"/>
</dbReference>
<dbReference type="InterPro" id="IPR001217">
    <property type="entry name" value="STAT"/>
</dbReference>
<keyword evidence="14" id="KW-1185">Reference proteome</keyword>
<evidence type="ECO:0000259" key="12">
    <source>
        <dbReference type="Pfam" id="PF01017"/>
    </source>
</evidence>
<feature type="domain" description="Signal transducer and activator of transcription linker" evidence="13">
    <location>
        <begin position="368"/>
        <end position="440"/>
    </location>
</feature>
<feature type="domain" description="STAT transcription factor all-alpha" evidence="12">
    <location>
        <begin position="13"/>
        <end position="150"/>
    </location>
</feature>
<dbReference type="InterPro" id="IPR015988">
    <property type="entry name" value="STAT_TF_CC"/>
</dbReference>
<evidence type="ECO:0000313" key="14">
    <source>
        <dbReference type="Proteomes" id="UP000887566"/>
    </source>
</evidence>
<dbReference type="Gene3D" id="2.60.40.630">
    <property type="entry name" value="STAT transcription factor, DNA-binding domain"/>
    <property type="match status" value="1"/>
</dbReference>
<dbReference type="CDD" id="cd09919">
    <property type="entry name" value="SH2_STAT_family"/>
    <property type="match status" value="1"/>
</dbReference>
<organism evidence="14 15">
    <name type="scientific">Plectus sambesii</name>
    <dbReference type="NCBI Taxonomy" id="2011161"/>
    <lineage>
        <taxon>Eukaryota</taxon>
        <taxon>Metazoa</taxon>
        <taxon>Ecdysozoa</taxon>
        <taxon>Nematoda</taxon>
        <taxon>Chromadorea</taxon>
        <taxon>Plectida</taxon>
        <taxon>Plectina</taxon>
        <taxon>Plectoidea</taxon>
        <taxon>Plectidae</taxon>
        <taxon>Plectus</taxon>
    </lineage>
</organism>
<evidence type="ECO:0000259" key="13">
    <source>
        <dbReference type="Pfam" id="PF21354"/>
    </source>
</evidence>
<evidence type="ECO:0000256" key="10">
    <source>
        <dbReference type="ARBA" id="ARBA00023163"/>
    </source>
</evidence>
<sequence>MQQSKQLYEKCWNLRSNINDDEDYAKKLQAFIRQFSNVLNGMRSNEELHQAQLTLNECQQRLNLMRDAFLKTMGTFLQETAAACKCLSVLSKQLIDERLQAFKSRQQKARIGVPFSEKAEQLNALQQEFETVIKQNYELRKYIEWMTEMLHGGSQPEQDYLVNLDRLLLVLEKMYRHLVFSSFIVSDLPETILKTNHNLKLEVHFLAAGVLDNRSQLDRAKVTLKIVTEETARQLMVQMATDEDYQNRLQNVPAAGSICNSSEKMTESVVHYKAKLSSIHLRKQIIRGNGGTAGEAGDEKVAATALKYALLVQIEPPLNFGTRFGEMDIWTLSNLLTVSVHTSQVCPAYATIIWHLAVSPLDWTQTNVEQQTLNVSDMKEMLKRIFTQFTGSPLELNDSALSYVIAKLTRGSFDETITWEQFAVVRQQLPDGDFSFWTWFFAAMELIKGKLIDFWNGGYLVGFISKSTASTIIEASGRIGRRECILRFSDSILGAISIGFLSDCADDSNQPEALHMQPFTSKDLDRMPLLHRIASCPQLENISHVYPIGSKEEMLNVLERQMQESTKVAQTSQGKSATKRPYIPTRMRLIADIRPSTLREPSSVGGQSTPSELSPPMFNSPALVSNAENQTPPRVQSSFDLNMRTTAVMSEDAIYEEGMAVDEENDVGPDLFSNVGHQYMDPFLQMEFHELVREIDAHTIRQEEFQLY</sequence>
<dbReference type="Proteomes" id="UP000887566">
    <property type="component" value="Unplaced"/>
</dbReference>
<comment type="subcellular location">
    <subcellularLocation>
        <location evidence="2">Cytoplasm</location>
    </subcellularLocation>
    <subcellularLocation>
        <location evidence="1">Nucleus</location>
    </subcellularLocation>
</comment>
<keyword evidence="10" id="KW-0804">Transcription</keyword>
<dbReference type="InterPro" id="IPR048988">
    <property type="entry name" value="STAT_linker"/>
</dbReference>
<evidence type="ECO:0000256" key="6">
    <source>
        <dbReference type="ARBA" id="ARBA00022999"/>
    </source>
</evidence>
<evidence type="ECO:0000256" key="3">
    <source>
        <dbReference type="ARBA" id="ARBA00005586"/>
    </source>
</evidence>
<keyword evidence="11" id="KW-0539">Nucleus</keyword>
<evidence type="ECO:0000256" key="8">
    <source>
        <dbReference type="ARBA" id="ARBA00023125"/>
    </source>
</evidence>
<keyword evidence="6" id="KW-0727">SH2 domain</keyword>
<dbReference type="Pfam" id="PF01017">
    <property type="entry name" value="STAT_alpha"/>
    <property type="match status" value="1"/>
</dbReference>
<dbReference type="Pfam" id="PF21354">
    <property type="entry name" value="STAT_linker"/>
    <property type="match status" value="1"/>
</dbReference>
<dbReference type="Gene3D" id="3.30.505.10">
    <property type="entry name" value="SH2 domain"/>
    <property type="match status" value="1"/>
</dbReference>
<keyword evidence="9" id="KW-0010">Activator</keyword>
<dbReference type="PANTHER" id="PTHR11801">
    <property type="entry name" value="SIGNAL TRANSDUCER AND ACTIVATOR OF TRANSCRIPTION"/>
    <property type="match status" value="1"/>
</dbReference>
<dbReference type="GO" id="GO:0005634">
    <property type="term" value="C:nucleus"/>
    <property type="evidence" value="ECO:0007669"/>
    <property type="project" value="UniProtKB-SubCell"/>
</dbReference>
<keyword evidence="4" id="KW-0963">Cytoplasm</keyword>
<dbReference type="Gene3D" id="1.20.1050.20">
    <property type="entry name" value="STAT transcription factor, all-alpha domain"/>
    <property type="match status" value="1"/>
</dbReference>
<evidence type="ECO:0000256" key="1">
    <source>
        <dbReference type="ARBA" id="ARBA00004123"/>
    </source>
</evidence>
<dbReference type="InterPro" id="IPR036860">
    <property type="entry name" value="SH2_dom_sf"/>
</dbReference>
<proteinExistence type="inferred from homology"/>
<dbReference type="GO" id="GO:0007165">
    <property type="term" value="P:signal transduction"/>
    <property type="evidence" value="ECO:0007669"/>
    <property type="project" value="InterPro"/>
</dbReference>
<dbReference type="SUPFAM" id="SSF55550">
    <property type="entry name" value="SH2 domain"/>
    <property type="match status" value="1"/>
</dbReference>
<reference evidence="15" key="1">
    <citation type="submission" date="2022-11" db="UniProtKB">
        <authorList>
            <consortium name="WormBaseParasite"/>
        </authorList>
    </citation>
    <scope>IDENTIFICATION</scope>
</reference>
<keyword evidence="5" id="KW-0597">Phosphoprotein</keyword>
<evidence type="ECO:0000256" key="11">
    <source>
        <dbReference type="ARBA" id="ARBA00023242"/>
    </source>
</evidence>
<name>A0A914XCQ3_9BILA</name>
<dbReference type="Gene3D" id="1.10.238.10">
    <property type="entry name" value="EF-hand"/>
    <property type="match status" value="1"/>
</dbReference>
<dbReference type="InterPro" id="IPR008967">
    <property type="entry name" value="p53-like_TF_DNA-bd_sf"/>
</dbReference>
<dbReference type="SUPFAM" id="SSF49417">
    <property type="entry name" value="p53-like transcription factors"/>
    <property type="match status" value="1"/>
</dbReference>
<protein>
    <submittedName>
        <fullName evidence="15">Signal transducer and activator of transcription</fullName>
    </submittedName>
</protein>
<keyword evidence="7" id="KW-0805">Transcription regulation</keyword>
<evidence type="ECO:0000256" key="5">
    <source>
        <dbReference type="ARBA" id="ARBA00022553"/>
    </source>
</evidence>
<evidence type="ECO:0000256" key="9">
    <source>
        <dbReference type="ARBA" id="ARBA00023159"/>
    </source>
</evidence>